<evidence type="ECO:0000256" key="1">
    <source>
        <dbReference type="SAM" id="MobiDB-lite"/>
    </source>
</evidence>
<dbReference type="EMBL" id="CAJVQA010003095">
    <property type="protein sequence ID" value="CAG8566199.1"/>
    <property type="molecule type" value="Genomic_DNA"/>
</dbReference>
<proteinExistence type="predicted"/>
<organism evidence="2 3">
    <name type="scientific">Cetraspora pellucida</name>
    <dbReference type="NCBI Taxonomy" id="1433469"/>
    <lineage>
        <taxon>Eukaryota</taxon>
        <taxon>Fungi</taxon>
        <taxon>Fungi incertae sedis</taxon>
        <taxon>Mucoromycota</taxon>
        <taxon>Glomeromycotina</taxon>
        <taxon>Glomeromycetes</taxon>
        <taxon>Diversisporales</taxon>
        <taxon>Gigasporaceae</taxon>
        <taxon>Cetraspora</taxon>
    </lineage>
</organism>
<dbReference type="Proteomes" id="UP000789759">
    <property type="component" value="Unassembled WGS sequence"/>
</dbReference>
<name>A0A9N9BHP2_9GLOM</name>
<accession>A0A9N9BHP2</accession>
<feature type="region of interest" description="Disordered" evidence="1">
    <location>
        <begin position="1"/>
        <end position="21"/>
    </location>
</feature>
<feature type="non-terminal residue" evidence="2">
    <location>
        <position position="41"/>
    </location>
</feature>
<protein>
    <submittedName>
        <fullName evidence="2">9372_t:CDS:1</fullName>
    </submittedName>
</protein>
<sequence>NGFEKFNDKEEKDPNQGLAKLRKNNYEKNYITEINSKEILN</sequence>
<gene>
    <name evidence="2" type="ORF">CPELLU_LOCUS5438</name>
</gene>
<evidence type="ECO:0000313" key="3">
    <source>
        <dbReference type="Proteomes" id="UP000789759"/>
    </source>
</evidence>
<keyword evidence="3" id="KW-1185">Reference proteome</keyword>
<reference evidence="2" key="1">
    <citation type="submission" date="2021-06" db="EMBL/GenBank/DDBJ databases">
        <authorList>
            <person name="Kallberg Y."/>
            <person name="Tangrot J."/>
            <person name="Rosling A."/>
        </authorList>
    </citation>
    <scope>NUCLEOTIDE SEQUENCE</scope>
    <source>
        <strain evidence="2">FL966</strain>
    </source>
</reference>
<feature type="non-terminal residue" evidence="2">
    <location>
        <position position="1"/>
    </location>
</feature>
<dbReference type="AlphaFoldDB" id="A0A9N9BHP2"/>
<comment type="caution">
    <text evidence="2">The sequence shown here is derived from an EMBL/GenBank/DDBJ whole genome shotgun (WGS) entry which is preliminary data.</text>
</comment>
<feature type="compositionally biased region" description="Basic and acidic residues" evidence="1">
    <location>
        <begin position="1"/>
        <end position="14"/>
    </location>
</feature>
<evidence type="ECO:0000313" key="2">
    <source>
        <dbReference type="EMBL" id="CAG8566199.1"/>
    </source>
</evidence>